<name>A0A8E2DWL1_9PEZI</name>
<evidence type="ECO:0000313" key="2">
    <source>
        <dbReference type="Proteomes" id="UP000250266"/>
    </source>
</evidence>
<gene>
    <name evidence="1" type="ORF">K432DRAFT_267297</name>
</gene>
<dbReference type="OrthoDB" id="3745702at2759"/>
<reference evidence="1 2" key="1">
    <citation type="journal article" date="2016" name="Nat. Commun.">
        <title>Ectomycorrhizal ecology is imprinted in the genome of the dominant symbiotic fungus Cenococcum geophilum.</title>
        <authorList>
            <consortium name="DOE Joint Genome Institute"/>
            <person name="Peter M."/>
            <person name="Kohler A."/>
            <person name="Ohm R.A."/>
            <person name="Kuo A."/>
            <person name="Krutzmann J."/>
            <person name="Morin E."/>
            <person name="Arend M."/>
            <person name="Barry K.W."/>
            <person name="Binder M."/>
            <person name="Choi C."/>
            <person name="Clum A."/>
            <person name="Copeland A."/>
            <person name="Grisel N."/>
            <person name="Haridas S."/>
            <person name="Kipfer T."/>
            <person name="LaButti K."/>
            <person name="Lindquist E."/>
            <person name="Lipzen A."/>
            <person name="Maire R."/>
            <person name="Meier B."/>
            <person name="Mihaltcheva S."/>
            <person name="Molinier V."/>
            <person name="Murat C."/>
            <person name="Poggeler S."/>
            <person name="Quandt C.A."/>
            <person name="Sperisen C."/>
            <person name="Tritt A."/>
            <person name="Tisserant E."/>
            <person name="Crous P.W."/>
            <person name="Henrissat B."/>
            <person name="Nehls U."/>
            <person name="Egli S."/>
            <person name="Spatafora J.W."/>
            <person name="Grigoriev I.V."/>
            <person name="Martin F.M."/>
        </authorList>
    </citation>
    <scope>NUCLEOTIDE SEQUENCE [LARGE SCALE GENOMIC DNA]</scope>
    <source>
        <strain evidence="1 2">CBS 459.81</strain>
    </source>
</reference>
<feature type="non-terminal residue" evidence="1">
    <location>
        <position position="103"/>
    </location>
</feature>
<protein>
    <submittedName>
        <fullName evidence="1">Uncharacterized protein</fullName>
    </submittedName>
</protein>
<sequence length="103" mass="12371">SLKADKKWSHIYKCFKASYELQYGFARFCFHCNEWITDEDKWTKHCQMHVDQPETLPLQCEPLFFRNALITPGLCPFCLGNPILPATERLHQFHYRAKWQQHL</sequence>
<dbReference type="Proteomes" id="UP000250266">
    <property type="component" value="Unassembled WGS sequence"/>
</dbReference>
<accession>A0A8E2DWL1</accession>
<dbReference type="EMBL" id="KV745996">
    <property type="protein sequence ID" value="OCK73075.1"/>
    <property type="molecule type" value="Genomic_DNA"/>
</dbReference>
<keyword evidence="2" id="KW-1185">Reference proteome</keyword>
<feature type="non-terminal residue" evidence="1">
    <location>
        <position position="1"/>
    </location>
</feature>
<dbReference type="AlphaFoldDB" id="A0A8E2DWL1"/>
<proteinExistence type="predicted"/>
<evidence type="ECO:0000313" key="1">
    <source>
        <dbReference type="EMBL" id="OCK73075.1"/>
    </source>
</evidence>
<organism evidence="1 2">
    <name type="scientific">Lepidopterella palustris CBS 459.81</name>
    <dbReference type="NCBI Taxonomy" id="1314670"/>
    <lineage>
        <taxon>Eukaryota</taxon>
        <taxon>Fungi</taxon>
        <taxon>Dikarya</taxon>
        <taxon>Ascomycota</taxon>
        <taxon>Pezizomycotina</taxon>
        <taxon>Dothideomycetes</taxon>
        <taxon>Pleosporomycetidae</taxon>
        <taxon>Mytilinidiales</taxon>
        <taxon>Argynnaceae</taxon>
        <taxon>Lepidopterella</taxon>
    </lineage>
</organism>